<protein>
    <submittedName>
        <fullName evidence="1">Uncharacterized protein</fullName>
    </submittedName>
</protein>
<gene>
    <name evidence="1" type="ORF">METZ01_LOCUS41751</name>
</gene>
<name>A0A381RG99_9ZZZZ</name>
<reference evidence="1" key="1">
    <citation type="submission" date="2018-05" db="EMBL/GenBank/DDBJ databases">
        <authorList>
            <person name="Lanie J.A."/>
            <person name="Ng W.-L."/>
            <person name="Kazmierczak K.M."/>
            <person name="Andrzejewski T.M."/>
            <person name="Davidsen T.M."/>
            <person name="Wayne K.J."/>
            <person name="Tettelin H."/>
            <person name="Glass J.I."/>
            <person name="Rusch D."/>
            <person name="Podicherti R."/>
            <person name="Tsui H.-C.T."/>
            <person name="Winkler M.E."/>
        </authorList>
    </citation>
    <scope>NUCLEOTIDE SEQUENCE</scope>
</reference>
<feature type="non-terminal residue" evidence="1">
    <location>
        <position position="1"/>
    </location>
</feature>
<evidence type="ECO:0000313" key="1">
    <source>
        <dbReference type="EMBL" id="SUZ88897.1"/>
    </source>
</evidence>
<dbReference type="AlphaFoldDB" id="A0A381RG99"/>
<accession>A0A381RG99</accession>
<organism evidence="1">
    <name type="scientific">marine metagenome</name>
    <dbReference type="NCBI Taxonomy" id="408172"/>
    <lineage>
        <taxon>unclassified sequences</taxon>
        <taxon>metagenomes</taxon>
        <taxon>ecological metagenomes</taxon>
    </lineage>
</organism>
<dbReference type="EMBL" id="UINC01001793">
    <property type="protein sequence ID" value="SUZ88897.1"/>
    <property type="molecule type" value="Genomic_DNA"/>
</dbReference>
<proteinExistence type="predicted"/>
<sequence>VRAFISGVVCATFIFTAGNAIAGDYTPPRLAGSDQPDINGIWQAVNTANYDIERHMARPAMAVREGPHGPVPAASVVRLGAVGSVPGGMGILVDADGSPLETGIPYKPDALAKRKENAAQWLDRDPEIKCYLPGVPRANYMPYPFQIIQNKNAVFIAYEYAGAVRDVYFDNDIPAPVDSWMGQSDGHWEGDTLVIEVTGQLDSSWFDRAGNHHSGAIKVTERWTPTGPNHLHYEATIEDPETFTEPWTIAMPLYRRMEANARLMDFKCVEFVEELMYGEWRRYPLDK</sequence>